<dbReference type="InParanoid" id="A0A024GE76"/>
<dbReference type="InterPro" id="IPR006816">
    <property type="entry name" value="ELMO_dom"/>
</dbReference>
<dbReference type="AlphaFoldDB" id="A0A024GE76"/>
<evidence type="ECO:0000259" key="1">
    <source>
        <dbReference type="PROSITE" id="PS51335"/>
    </source>
</evidence>
<proteinExistence type="predicted"/>
<dbReference type="OrthoDB" id="58015at2759"/>
<accession>A0A024GE76</accession>
<dbReference type="Proteomes" id="UP000053237">
    <property type="component" value="Unassembled WGS sequence"/>
</dbReference>
<dbReference type="PANTHER" id="PTHR12771">
    <property type="entry name" value="ENGULFMENT AND CELL MOTILITY"/>
    <property type="match status" value="1"/>
</dbReference>
<comment type="caution">
    <text evidence="2">The sequence shown here is derived from an EMBL/GenBank/DDBJ whole genome shotgun (WGS) entry which is preliminary data.</text>
</comment>
<feature type="domain" description="ELMO" evidence="1">
    <location>
        <begin position="18"/>
        <end position="117"/>
    </location>
</feature>
<dbReference type="InterPro" id="IPR050868">
    <property type="entry name" value="ELMO_domain-containing"/>
</dbReference>
<gene>
    <name evidence="2" type="ORF">BN9_059150</name>
</gene>
<reference evidence="2 3" key="1">
    <citation type="submission" date="2012-05" db="EMBL/GenBank/DDBJ databases">
        <title>Recombination and specialization in a pathogen metapopulation.</title>
        <authorList>
            <person name="Gardiner A."/>
            <person name="Kemen E."/>
            <person name="Schultz-Larsen T."/>
            <person name="MacLean D."/>
            <person name="Van Oosterhout C."/>
            <person name="Jones J.D.G."/>
        </authorList>
    </citation>
    <scope>NUCLEOTIDE SEQUENCE [LARGE SCALE GENOMIC DNA]</scope>
    <source>
        <strain evidence="2 3">Ac Nc2</strain>
    </source>
</reference>
<dbReference type="EMBL" id="CAIX01000087">
    <property type="protein sequence ID" value="CCI45068.1"/>
    <property type="molecule type" value="Genomic_DNA"/>
</dbReference>
<dbReference type="PROSITE" id="PS51335">
    <property type="entry name" value="ELMO"/>
    <property type="match status" value="1"/>
</dbReference>
<keyword evidence="3" id="KW-1185">Reference proteome</keyword>
<protein>
    <recommendedName>
        <fullName evidence="1">ELMO domain-containing protein</fullName>
    </recommendedName>
</protein>
<dbReference type="Pfam" id="PF04727">
    <property type="entry name" value="ELMO_CED12"/>
    <property type="match status" value="1"/>
</dbReference>
<name>A0A024GE76_9STRA</name>
<evidence type="ECO:0000313" key="2">
    <source>
        <dbReference type="EMBL" id="CCI45068.1"/>
    </source>
</evidence>
<evidence type="ECO:0000313" key="3">
    <source>
        <dbReference type="Proteomes" id="UP000053237"/>
    </source>
</evidence>
<sequence length="117" mass="13586">MGNQLSHTKELGGQPNDKEIMIVYRVQKLLYTLCSSPHRKFEPISEFWKWKAGFSSCNPGDDLRSMGELGLRCLIYFVQNHHTEFTLMRRRRGGSANSNEWKSATDQEFQAMKRTIS</sequence>
<organism evidence="2 3">
    <name type="scientific">Albugo candida</name>
    <dbReference type="NCBI Taxonomy" id="65357"/>
    <lineage>
        <taxon>Eukaryota</taxon>
        <taxon>Sar</taxon>
        <taxon>Stramenopiles</taxon>
        <taxon>Oomycota</taxon>
        <taxon>Peronosporomycetes</taxon>
        <taxon>Albuginales</taxon>
        <taxon>Albuginaceae</taxon>
        <taxon>Albugo</taxon>
    </lineage>
</organism>